<proteinExistence type="predicted"/>
<dbReference type="PANTHER" id="PTHR43298">
    <property type="entry name" value="MULTIDRUG RESISTANCE PROTEIN NORM-RELATED"/>
    <property type="match status" value="1"/>
</dbReference>
<feature type="transmembrane region" description="Helical" evidence="10">
    <location>
        <begin position="196"/>
        <end position="219"/>
    </location>
</feature>
<dbReference type="InterPro" id="IPR050222">
    <property type="entry name" value="MATE_MdtK"/>
</dbReference>
<evidence type="ECO:0000256" key="5">
    <source>
        <dbReference type="ARBA" id="ARBA00022692"/>
    </source>
</evidence>
<keyword evidence="7" id="KW-0406">Ion transport</keyword>
<dbReference type="Pfam" id="PF01554">
    <property type="entry name" value="MatE"/>
    <property type="match status" value="2"/>
</dbReference>
<dbReference type="PIRSF" id="PIRSF006603">
    <property type="entry name" value="DinF"/>
    <property type="match status" value="1"/>
</dbReference>
<dbReference type="Proteomes" id="UP000470771">
    <property type="component" value="Unassembled WGS sequence"/>
</dbReference>
<dbReference type="GO" id="GO:0015297">
    <property type="term" value="F:antiporter activity"/>
    <property type="evidence" value="ECO:0007669"/>
    <property type="project" value="UniProtKB-KW"/>
</dbReference>
<feature type="transmembrane region" description="Helical" evidence="10">
    <location>
        <begin position="95"/>
        <end position="116"/>
    </location>
</feature>
<name>A0A6N9NQT9_9FLAO</name>
<gene>
    <name evidence="11" type="ORF">GQN54_15020</name>
</gene>
<evidence type="ECO:0000313" key="12">
    <source>
        <dbReference type="Proteomes" id="UP000470771"/>
    </source>
</evidence>
<feature type="transmembrane region" description="Helical" evidence="10">
    <location>
        <begin position="55"/>
        <end position="75"/>
    </location>
</feature>
<keyword evidence="5 10" id="KW-0812">Transmembrane</keyword>
<keyword evidence="2" id="KW-0813">Transport</keyword>
<evidence type="ECO:0000256" key="10">
    <source>
        <dbReference type="SAM" id="Phobius"/>
    </source>
</evidence>
<evidence type="ECO:0000256" key="4">
    <source>
        <dbReference type="ARBA" id="ARBA00022475"/>
    </source>
</evidence>
<keyword evidence="6 10" id="KW-1133">Transmembrane helix</keyword>
<evidence type="ECO:0000256" key="2">
    <source>
        <dbReference type="ARBA" id="ARBA00022448"/>
    </source>
</evidence>
<feature type="transmembrane region" description="Helical" evidence="10">
    <location>
        <begin position="136"/>
        <end position="155"/>
    </location>
</feature>
<feature type="transmembrane region" description="Helical" evidence="10">
    <location>
        <begin position="316"/>
        <end position="338"/>
    </location>
</feature>
<evidence type="ECO:0000313" key="11">
    <source>
        <dbReference type="EMBL" id="NBG67437.1"/>
    </source>
</evidence>
<keyword evidence="3" id="KW-0050">Antiport</keyword>
<evidence type="ECO:0000256" key="9">
    <source>
        <dbReference type="ARBA" id="ARBA00031636"/>
    </source>
</evidence>
<dbReference type="NCBIfam" id="TIGR00797">
    <property type="entry name" value="matE"/>
    <property type="match status" value="1"/>
</dbReference>
<feature type="transmembrane region" description="Helical" evidence="10">
    <location>
        <begin position="282"/>
        <end position="304"/>
    </location>
</feature>
<dbReference type="GO" id="GO:0006811">
    <property type="term" value="P:monoatomic ion transport"/>
    <property type="evidence" value="ECO:0007669"/>
    <property type="project" value="UniProtKB-KW"/>
</dbReference>
<dbReference type="InterPro" id="IPR048279">
    <property type="entry name" value="MdtK-like"/>
</dbReference>
<dbReference type="AlphaFoldDB" id="A0A6N9NQT9"/>
<evidence type="ECO:0000256" key="1">
    <source>
        <dbReference type="ARBA" id="ARBA00004651"/>
    </source>
</evidence>
<feature type="transmembrane region" description="Helical" evidence="10">
    <location>
        <begin position="389"/>
        <end position="407"/>
    </location>
</feature>
<sequence length="447" mass="49593">MSIKALNTISFKNIWLVSFPIILSNVAQNIVNVTDTAFLGHVGEIELGAAGNAGIFYFVMVMLGFGFSVGCQILIGRRNGEENFTAIGKLFNVSLFASVGMGIVMFLLLRFGSGAFLSNFTASPRILENAIAYLDYRSIGIIFVYINVLFMAFFTGITKTKILIFITLVQSVVNVFLDYGLIFGNFGLPELGIEGAAIASVISEASASLLFVFYTLKFVDLKKYGLFQFNRLEFSALKRAYKIASPIMLQNTISLSSWFIFFLIIEQMGERELAISHIVRSIYMVMMIPLFGFSSATSSLVSNVIGEGGVNHVFKLVRNIIILSVSATVIMMIINLSFPIQILSVYTQDVDLINACLPVLRVITATMFMFSIAYILFSAVTGTGNTLHSLAIEVITIIAYLYGAYLIGVKYDFSIATVWCSEFIYFGGMGLFSFIYLWKYNWQQKTI</sequence>
<feature type="transmembrane region" description="Helical" evidence="10">
    <location>
        <begin position="240"/>
        <end position="262"/>
    </location>
</feature>
<dbReference type="GO" id="GO:0042910">
    <property type="term" value="F:xenobiotic transmembrane transporter activity"/>
    <property type="evidence" value="ECO:0007669"/>
    <property type="project" value="InterPro"/>
</dbReference>
<dbReference type="GO" id="GO:0005886">
    <property type="term" value="C:plasma membrane"/>
    <property type="evidence" value="ECO:0007669"/>
    <property type="project" value="UniProtKB-SubCell"/>
</dbReference>
<comment type="caution">
    <text evidence="11">The sequence shown here is derived from an EMBL/GenBank/DDBJ whole genome shotgun (WGS) entry which is preliminary data.</text>
</comment>
<keyword evidence="8 10" id="KW-0472">Membrane</keyword>
<feature type="transmembrane region" description="Helical" evidence="10">
    <location>
        <begin position="413"/>
        <end position="438"/>
    </location>
</feature>
<keyword evidence="4" id="KW-1003">Cell membrane</keyword>
<evidence type="ECO:0000256" key="8">
    <source>
        <dbReference type="ARBA" id="ARBA00023136"/>
    </source>
</evidence>
<feature type="transmembrane region" description="Helical" evidence="10">
    <location>
        <begin position="358"/>
        <end position="377"/>
    </location>
</feature>
<dbReference type="CDD" id="cd13133">
    <property type="entry name" value="MATE_like_7"/>
    <property type="match status" value="1"/>
</dbReference>
<evidence type="ECO:0000256" key="6">
    <source>
        <dbReference type="ARBA" id="ARBA00022989"/>
    </source>
</evidence>
<evidence type="ECO:0000256" key="7">
    <source>
        <dbReference type="ARBA" id="ARBA00023065"/>
    </source>
</evidence>
<evidence type="ECO:0000256" key="3">
    <source>
        <dbReference type="ARBA" id="ARBA00022449"/>
    </source>
</evidence>
<dbReference type="EMBL" id="WWNE01000018">
    <property type="protein sequence ID" value="NBG67437.1"/>
    <property type="molecule type" value="Genomic_DNA"/>
</dbReference>
<dbReference type="PANTHER" id="PTHR43298:SF2">
    <property type="entry name" value="FMN_FAD EXPORTER YEEO-RELATED"/>
    <property type="match status" value="1"/>
</dbReference>
<feature type="transmembrane region" description="Helical" evidence="10">
    <location>
        <begin position="162"/>
        <end position="184"/>
    </location>
</feature>
<dbReference type="InterPro" id="IPR002528">
    <property type="entry name" value="MATE_fam"/>
</dbReference>
<accession>A0A6N9NQT9</accession>
<organism evidence="11 12">
    <name type="scientific">Acidiluteibacter ferrifornacis</name>
    <dbReference type="NCBI Taxonomy" id="2692424"/>
    <lineage>
        <taxon>Bacteria</taxon>
        <taxon>Pseudomonadati</taxon>
        <taxon>Bacteroidota</taxon>
        <taxon>Flavobacteriia</taxon>
        <taxon>Flavobacteriales</taxon>
        <taxon>Cryomorphaceae</taxon>
        <taxon>Acidiluteibacter</taxon>
    </lineage>
</organism>
<comment type="subcellular location">
    <subcellularLocation>
        <location evidence="1">Cell membrane</location>
        <topology evidence="1">Multi-pass membrane protein</topology>
    </subcellularLocation>
</comment>
<keyword evidence="12" id="KW-1185">Reference proteome</keyword>
<dbReference type="RefSeq" id="WP_160634381.1">
    <property type="nucleotide sequence ID" value="NZ_WWNE01000018.1"/>
</dbReference>
<protein>
    <recommendedName>
        <fullName evidence="9">Multidrug-efflux transporter</fullName>
    </recommendedName>
</protein>
<reference evidence="11 12" key="1">
    <citation type="submission" date="2019-12" db="EMBL/GenBank/DDBJ databases">
        <authorList>
            <person name="Zhao J."/>
        </authorList>
    </citation>
    <scope>NUCLEOTIDE SEQUENCE [LARGE SCALE GENOMIC DNA]</scope>
    <source>
        <strain evidence="11 12">S-15</strain>
    </source>
</reference>